<sequence length="136" mass="15438">MNVLFICKWNQGRSQVAEALFKKYTSKHTCLSAGTHANELPGITLAICAPLVVQVLKEWDIDVSNKTTKRLTQDLIDHADKIVFMSKQRELPEVLTQSENVTLWSIDDPDGRGYEFHVSMRNQIDIFVKNFLSSLG</sequence>
<reference evidence="3 4" key="1">
    <citation type="journal article" date="2016" name="Nat. Commun.">
        <title>Thousands of microbial genomes shed light on interconnected biogeochemical processes in an aquifer system.</title>
        <authorList>
            <person name="Anantharaman K."/>
            <person name="Brown C.T."/>
            <person name="Hug L.A."/>
            <person name="Sharon I."/>
            <person name="Castelle C.J."/>
            <person name="Probst A.J."/>
            <person name="Thomas B.C."/>
            <person name="Singh A."/>
            <person name="Wilkins M.J."/>
            <person name="Karaoz U."/>
            <person name="Brodie E.L."/>
            <person name="Williams K.H."/>
            <person name="Hubbard S.S."/>
            <person name="Banfield J.F."/>
        </authorList>
    </citation>
    <scope>NUCLEOTIDE SEQUENCE [LARGE SCALE GENOMIC DNA]</scope>
</reference>
<comment type="caution">
    <text evidence="3">The sequence shown here is derived from an EMBL/GenBank/DDBJ whole genome shotgun (WGS) entry which is preliminary data.</text>
</comment>
<dbReference type="EMBL" id="MFJD01000016">
    <property type="protein sequence ID" value="OGG01402.1"/>
    <property type="molecule type" value="Genomic_DNA"/>
</dbReference>
<evidence type="ECO:0000256" key="1">
    <source>
        <dbReference type="ARBA" id="ARBA00022849"/>
    </source>
</evidence>
<evidence type="ECO:0000259" key="2">
    <source>
        <dbReference type="SMART" id="SM00226"/>
    </source>
</evidence>
<evidence type="ECO:0000313" key="4">
    <source>
        <dbReference type="Proteomes" id="UP000178448"/>
    </source>
</evidence>
<dbReference type="Pfam" id="PF01451">
    <property type="entry name" value="LMWPc"/>
    <property type="match status" value="1"/>
</dbReference>
<dbReference type="STRING" id="1798374.A2Z33_02585"/>
<protein>
    <recommendedName>
        <fullName evidence="2">Phosphotyrosine protein phosphatase I domain-containing protein</fullName>
    </recommendedName>
</protein>
<name>A0A1F5YND0_9BACT</name>
<dbReference type="Proteomes" id="UP000178448">
    <property type="component" value="Unassembled WGS sequence"/>
</dbReference>
<feature type="domain" description="Phosphotyrosine protein phosphatase I" evidence="2">
    <location>
        <begin position="1"/>
        <end position="134"/>
    </location>
</feature>
<evidence type="ECO:0000313" key="3">
    <source>
        <dbReference type="EMBL" id="OGG01402.1"/>
    </source>
</evidence>
<dbReference type="InterPro" id="IPR036196">
    <property type="entry name" value="Ptyr_pPase_sf"/>
</dbReference>
<dbReference type="SUPFAM" id="SSF52788">
    <property type="entry name" value="Phosphotyrosine protein phosphatases I"/>
    <property type="match status" value="1"/>
</dbReference>
<dbReference type="Gene3D" id="3.40.50.2300">
    <property type="match status" value="1"/>
</dbReference>
<dbReference type="GO" id="GO:0046685">
    <property type="term" value="P:response to arsenic-containing substance"/>
    <property type="evidence" value="ECO:0007669"/>
    <property type="project" value="UniProtKB-KW"/>
</dbReference>
<accession>A0A1F5YND0</accession>
<dbReference type="PANTHER" id="PTHR43428">
    <property type="entry name" value="ARSENATE REDUCTASE"/>
    <property type="match status" value="1"/>
</dbReference>
<keyword evidence="1" id="KW-0059">Arsenical resistance</keyword>
<organism evidence="3 4">
    <name type="scientific">Candidatus Gottesmanbacteria bacterium RBG_16_52_11</name>
    <dbReference type="NCBI Taxonomy" id="1798374"/>
    <lineage>
        <taxon>Bacteria</taxon>
        <taxon>Candidatus Gottesmaniibacteriota</taxon>
    </lineage>
</organism>
<dbReference type="AlphaFoldDB" id="A0A1F5YND0"/>
<dbReference type="InterPro" id="IPR023485">
    <property type="entry name" value="Ptyr_pPase"/>
</dbReference>
<dbReference type="PANTHER" id="PTHR43428:SF1">
    <property type="entry name" value="ARSENATE REDUCTASE"/>
    <property type="match status" value="1"/>
</dbReference>
<proteinExistence type="predicted"/>
<gene>
    <name evidence="3" type="ORF">A2Z33_02585</name>
</gene>
<dbReference type="SMART" id="SM00226">
    <property type="entry name" value="LMWPc"/>
    <property type="match status" value="1"/>
</dbReference>